<accession>A0ABU9KXS9</accession>
<evidence type="ECO:0000313" key="4">
    <source>
        <dbReference type="Proteomes" id="UP001474120"/>
    </source>
</evidence>
<evidence type="ECO:0000256" key="2">
    <source>
        <dbReference type="SAM" id="SignalP"/>
    </source>
</evidence>
<evidence type="ECO:0000313" key="3">
    <source>
        <dbReference type="EMBL" id="MEL4454633.1"/>
    </source>
</evidence>
<dbReference type="Proteomes" id="UP001474120">
    <property type="component" value="Unassembled WGS sequence"/>
</dbReference>
<dbReference type="EMBL" id="JBCDNA010000001">
    <property type="protein sequence ID" value="MEL4454633.1"/>
    <property type="molecule type" value="Genomic_DNA"/>
</dbReference>
<feature type="chain" id="PRO_5046042043" evidence="2">
    <location>
        <begin position="19"/>
        <end position="117"/>
    </location>
</feature>
<protein>
    <submittedName>
        <fullName evidence="3">Uncharacterized protein</fullName>
    </submittedName>
</protein>
<proteinExistence type="predicted"/>
<feature type="compositionally biased region" description="Basic and acidic residues" evidence="1">
    <location>
        <begin position="108"/>
        <end position="117"/>
    </location>
</feature>
<keyword evidence="2" id="KW-0732">Signal</keyword>
<keyword evidence="4" id="KW-1185">Reference proteome</keyword>
<organism evidence="3 4">
    <name type="scientific">Lutimonas vermicola</name>
    <dbReference type="NCBI Taxonomy" id="414288"/>
    <lineage>
        <taxon>Bacteria</taxon>
        <taxon>Pseudomonadati</taxon>
        <taxon>Bacteroidota</taxon>
        <taxon>Flavobacteriia</taxon>
        <taxon>Flavobacteriales</taxon>
        <taxon>Flavobacteriaceae</taxon>
        <taxon>Lutimonas</taxon>
    </lineage>
</organism>
<name>A0ABU9KXS9_9FLAO</name>
<evidence type="ECO:0000256" key="1">
    <source>
        <dbReference type="SAM" id="MobiDB-lite"/>
    </source>
</evidence>
<feature type="region of interest" description="Disordered" evidence="1">
    <location>
        <begin position="92"/>
        <end position="117"/>
    </location>
</feature>
<reference evidence="3 4" key="1">
    <citation type="submission" date="2024-04" db="EMBL/GenBank/DDBJ databases">
        <title>whole genome sequencing of Lutimonas vermicola strain IMCC1616.</title>
        <authorList>
            <person name="Bae S.S."/>
        </authorList>
    </citation>
    <scope>NUCLEOTIDE SEQUENCE [LARGE SCALE GENOMIC DNA]</scope>
    <source>
        <strain evidence="3 4">IMCC1616</strain>
    </source>
</reference>
<sequence length="117" mass="13360">MKYLFNFLMMFIAYNAFAQSGKNEKIKNIVTFPNGDEAITIIENSERNVIQLTTTDDYNRYEMLDLSNHEAAHRTTKKKGLISADAKDQFGGNYMVGKNEQEPIVQNKNEEEEKSGA</sequence>
<dbReference type="RefSeq" id="WP_342158215.1">
    <property type="nucleotide sequence ID" value="NZ_JBCDNA010000001.1"/>
</dbReference>
<gene>
    <name evidence="3" type="ORF">AABB81_01905</name>
</gene>
<comment type="caution">
    <text evidence="3">The sequence shown here is derived from an EMBL/GenBank/DDBJ whole genome shotgun (WGS) entry which is preliminary data.</text>
</comment>
<feature type="signal peptide" evidence="2">
    <location>
        <begin position="1"/>
        <end position="18"/>
    </location>
</feature>